<protein>
    <recommendedName>
        <fullName evidence="2">K-box domain-containing protein</fullName>
    </recommendedName>
</protein>
<evidence type="ECO:0000259" key="2">
    <source>
        <dbReference type="PROSITE" id="PS51297"/>
    </source>
</evidence>
<feature type="region of interest" description="Disordered" evidence="1">
    <location>
        <begin position="110"/>
        <end position="135"/>
    </location>
</feature>
<keyword evidence="4" id="KW-1185">Reference proteome</keyword>
<dbReference type="PROSITE" id="PS51297">
    <property type="entry name" value="K_BOX"/>
    <property type="match status" value="1"/>
</dbReference>
<dbReference type="EMBL" id="JADFTS010000002">
    <property type="protein sequence ID" value="KAF9619293.1"/>
    <property type="molecule type" value="Genomic_DNA"/>
</dbReference>
<comment type="caution">
    <text evidence="3">The sequence shown here is derived from an EMBL/GenBank/DDBJ whole genome shotgun (WGS) entry which is preliminary data.</text>
</comment>
<evidence type="ECO:0000313" key="3">
    <source>
        <dbReference type="EMBL" id="KAF9619293.1"/>
    </source>
</evidence>
<accession>A0A835IMH5</accession>
<dbReference type="AlphaFoldDB" id="A0A835IMH5"/>
<dbReference type="Pfam" id="PF01486">
    <property type="entry name" value="K-box"/>
    <property type="match status" value="1"/>
</dbReference>
<name>A0A835IMH5_9MAGN</name>
<sequence length="164" mass="19014">MNLATALIKATRLGNTDGLRNFRDFSMEHSSHQEYLRLKARVEALQRSQRNLLGEDLGPLSGKELEALERQLDTSLKQIRSTRTQYMLDQLTDLQRREQMLSEANKTMRRRLEEGSQANQQQWDPNVHGMSYGRQQAQAQAEGFFHPLQCEPTLQIGFVLYHLN</sequence>
<dbReference type="GO" id="GO:0003700">
    <property type="term" value="F:DNA-binding transcription factor activity"/>
    <property type="evidence" value="ECO:0007669"/>
    <property type="project" value="InterPro"/>
</dbReference>
<gene>
    <name evidence="3" type="ORF">IFM89_006480</name>
</gene>
<organism evidence="3 4">
    <name type="scientific">Coptis chinensis</name>
    <dbReference type="NCBI Taxonomy" id="261450"/>
    <lineage>
        <taxon>Eukaryota</taxon>
        <taxon>Viridiplantae</taxon>
        <taxon>Streptophyta</taxon>
        <taxon>Embryophyta</taxon>
        <taxon>Tracheophyta</taxon>
        <taxon>Spermatophyta</taxon>
        <taxon>Magnoliopsida</taxon>
        <taxon>Ranunculales</taxon>
        <taxon>Ranunculaceae</taxon>
        <taxon>Coptidoideae</taxon>
        <taxon>Coptis</taxon>
    </lineage>
</organism>
<dbReference type="OrthoDB" id="1898716at2759"/>
<dbReference type="GO" id="GO:0005634">
    <property type="term" value="C:nucleus"/>
    <property type="evidence" value="ECO:0007669"/>
    <property type="project" value="InterPro"/>
</dbReference>
<dbReference type="InterPro" id="IPR002487">
    <property type="entry name" value="TF_Kbox"/>
</dbReference>
<reference evidence="3 4" key="1">
    <citation type="submission" date="2020-10" db="EMBL/GenBank/DDBJ databases">
        <title>The Coptis chinensis genome and diversification of protoberbering-type alkaloids.</title>
        <authorList>
            <person name="Wang B."/>
            <person name="Shu S."/>
            <person name="Song C."/>
            <person name="Liu Y."/>
        </authorList>
    </citation>
    <scope>NUCLEOTIDE SEQUENCE [LARGE SCALE GENOMIC DNA]</scope>
    <source>
        <strain evidence="3">HL-2020</strain>
        <tissue evidence="3">Leaf</tissue>
    </source>
</reference>
<evidence type="ECO:0000256" key="1">
    <source>
        <dbReference type="SAM" id="MobiDB-lite"/>
    </source>
</evidence>
<feature type="domain" description="K-box" evidence="2">
    <location>
        <begin position="28"/>
        <end position="118"/>
    </location>
</feature>
<dbReference type="Proteomes" id="UP000631114">
    <property type="component" value="Unassembled WGS sequence"/>
</dbReference>
<proteinExistence type="predicted"/>
<evidence type="ECO:0000313" key="4">
    <source>
        <dbReference type="Proteomes" id="UP000631114"/>
    </source>
</evidence>